<dbReference type="Proteomes" id="UP000317315">
    <property type="component" value="Unassembled WGS sequence"/>
</dbReference>
<dbReference type="InterPro" id="IPR018771">
    <property type="entry name" value="PocR_dom"/>
</dbReference>
<gene>
    <name evidence="2" type="ORF">SAMN06269117_10292</name>
</gene>
<evidence type="ECO:0000313" key="2">
    <source>
        <dbReference type="EMBL" id="SMO37489.1"/>
    </source>
</evidence>
<sequence>MIIKRLDEVINPEDLGRLLRKFMYNVNTSSMVWDERGKLRYYDFITPFCQLVYSKVPERCEADRKERFEKAKKRRKPFLHTCFAGKLNYVVPLKFQEKEKTFFCGVAGG</sequence>
<dbReference type="RefSeq" id="WP_142933733.1">
    <property type="nucleotide sequence ID" value="NZ_FXTM01000002.1"/>
</dbReference>
<accession>A0A521ARS7</accession>
<dbReference type="EMBL" id="FXTM01000002">
    <property type="protein sequence ID" value="SMO37489.1"/>
    <property type="molecule type" value="Genomic_DNA"/>
</dbReference>
<evidence type="ECO:0000313" key="3">
    <source>
        <dbReference type="Proteomes" id="UP000317315"/>
    </source>
</evidence>
<evidence type="ECO:0000259" key="1">
    <source>
        <dbReference type="Pfam" id="PF10114"/>
    </source>
</evidence>
<reference evidence="2 3" key="1">
    <citation type="submission" date="2017-05" db="EMBL/GenBank/DDBJ databases">
        <authorList>
            <person name="Varghese N."/>
            <person name="Submissions S."/>
        </authorList>
    </citation>
    <scope>NUCLEOTIDE SEQUENCE [LARGE SCALE GENOMIC DNA]</scope>
    <source>
        <strain evidence="2 3">DSM 16304</strain>
    </source>
</reference>
<keyword evidence="3" id="KW-1185">Reference proteome</keyword>
<name>A0A521ARS7_9BACT</name>
<dbReference type="Pfam" id="PF10114">
    <property type="entry name" value="PocR"/>
    <property type="match status" value="1"/>
</dbReference>
<feature type="domain" description="PocR" evidence="1">
    <location>
        <begin position="8"/>
        <end position="98"/>
    </location>
</feature>
<organism evidence="2 3">
    <name type="scientific">Balnearium lithotrophicum</name>
    <dbReference type="NCBI Taxonomy" id="223788"/>
    <lineage>
        <taxon>Bacteria</taxon>
        <taxon>Pseudomonadati</taxon>
        <taxon>Aquificota</taxon>
        <taxon>Aquificia</taxon>
        <taxon>Desulfurobacteriales</taxon>
        <taxon>Desulfurobacteriaceae</taxon>
        <taxon>Balnearium</taxon>
    </lineage>
</organism>
<dbReference type="OrthoDB" id="15305at2"/>
<proteinExistence type="predicted"/>
<dbReference type="AlphaFoldDB" id="A0A521ARS7"/>
<protein>
    <submittedName>
        <fullName evidence="2">PocR sensory domain-containing protein</fullName>
    </submittedName>
</protein>